<feature type="coiled-coil region" evidence="1">
    <location>
        <begin position="19"/>
        <end position="46"/>
    </location>
</feature>
<evidence type="ECO:0000256" key="1">
    <source>
        <dbReference type="SAM" id="Coils"/>
    </source>
</evidence>
<keyword evidence="2" id="KW-1133">Transmembrane helix</keyword>
<feature type="transmembrane region" description="Helical" evidence="2">
    <location>
        <begin position="115"/>
        <end position="138"/>
    </location>
</feature>
<feature type="transmembrane region" description="Helical" evidence="2">
    <location>
        <begin position="75"/>
        <end position="94"/>
    </location>
</feature>
<gene>
    <name evidence="3" type="ORF">PENSTE_c012G03076</name>
</gene>
<dbReference type="AlphaFoldDB" id="A0A1V6T4S0"/>
<accession>A0A1V6T4S0</accession>
<evidence type="ECO:0000313" key="4">
    <source>
        <dbReference type="Proteomes" id="UP000191285"/>
    </source>
</evidence>
<keyword evidence="2" id="KW-0472">Membrane</keyword>
<keyword evidence="1" id="KW-0175">Coiled coil</keyword>
<keyword evidence="2" id="KW-0812">Transmembrane</keyword>
<feature type="transmembrane region" description="Helical" evidence="2">
    <location>
        <begin position="47"/>
        <end position="69"/>
    </location>
</feature>
<comment type="caution">
    <text evidence="3">The sequence shown here is derived from an EMBL/GenBank/DDBJ whole genome shotgun (WGS) entry which is preliminary data.</text>
</comment>
<name>A0A1V6T4S0_9EURO</name>
<proteinExistence type="predicted"/>
<evidence type="ECO:0000256" key="2">
    <source>
        <dbReference type="SAM" id="Phobius"/>
    </source>
</evidence>
<evidence type="ECO:0000313" key="3">
    <source>
        <dbReference type="EMBL" id="OQE21307.1"/>
    </source>
</evidence>
<sequence length="186" mass="20974">MAAVRLRKAFRYPEESDDDDREELDEEEQERVIQQLQQQNESRNAQYSLVFTAIPLFATMVFLSSLGAQSASERLLSFLSILSLLATAYTMRSAPLYPDRKGKKPLTPQNERLEMIHSALIPVNGAVCVSLTLIYMIFLNGDSWYINPAFYLIPGVMLGVIVLARATMLSVDLATLKDLQYEYKGA</sequence>
<feature type="transmembrane region" description="Helical" evidence="2">
    <location>
        <begin position="144"/>
        <end position="164"/>
    </location>
</feature>
<protein>
    <submittedName>
        <fullName evidence="3">Uncharacterized protein</fullName>
    </submittedName>
</protein>
<organism evidence="3 4">
    <name type="scientific">Penicillium steckii</name>
    <dbReference type="NCBI Taxonomy" id="303698"/>
    <lineage>
        <taxon>Eukaryota</taxon>
        <taxon>Fungi</taxon>
        <taxon>Dikarya</taxon>
        <taxon>Ascomycota</taxon>
        <taxon>Pezizomycotina</taxon>
        <taxon>Eurotiomycetes</taxon>
        <taxon>Eurotiomycetidae</taxon>
        <taxon>Eurotiales</taxon>
        <taxon>Aspergillaceae</taxon>
        <taxon>Penicillium</taxon>
    </lineage>
</organism>
<dbReference type="EMBL" id="MLKD01000012">
    <property type="protein sequence ID" value="OQE21307.1"/>
    <property type="molecule type" value="Genomic_DNA"/>
</dbReference>
<dbReference type="Proteomes" id="UP000191285">
    <property type="component" value="Unassembled WGS sequence"/>
</dbReference>
<dbReference type="OrthoDB" id="3358048at2759"/>
<reference evidence="4" key="1">
    <citation type="journal article" date="2017" name="Nat. Microbiol.">
        <title>Global analysis of biosynthetic gene clusters reveals vast potential of secondary metabolite production in Penicillium species.</title>
        <authorList>
            <person name="Nielsen J.C."/>
            <person name="Grijseels S."/>
            <person name="Prigent S."/>
            <person name="Ji B."/>
            <person name="Dainat J."/>
            <person name="Nielsen K.F."/>
            <person name="Frisvad J.C."/>
            <person name="Workman M."/>
            <person name="Nielsen J."/>
        </authorList>
    </citation>
    <scope>NUCLEOTIDE SEQUENCE [LARGE SCALE GENOMIC DNA]</scope>
    <source>
        <strain evidence="4">IBT 24891</strain>
    </source>
</reference>
<keyword evidence="4" id="KW-1185">Reference proteome</keyword>